<keyword evidence="3" id="KW-1185">Reference proteome</keyword>
<comment type="caution">
    <text evidence="2">The sequence shown here is derived from an EMBL/GenBank/DDBJ whole genome shotgun (WGS) entry which is preliminary data.</text>
</comment>
<feature type="compositionally biased region" description="Basic and acidic residues" evidence="1">
    <location>
        <begin position="105"/>
        <end position="122"/>
    </location>
</feature>
<organism evidence="2 3">
    <name type="scientific">Streptomyces thermoalcalitolerans</name>
    <dbReference type="NCBI Taxonomy" id="65605"/>
    <lineage>
        <taxon>Bacteria</taxon>
        <taxon>Bacillati</taxon>
        <taxon>Actinomycetota</taxon>
        <taxon>Actinomycetes</taxon>
        <taxon>Kitasatosporales</taxon>
        <taxon>Streptomycetaceae</taxon>
        <taxon>Streptomyces</taxon>
    </lineage>
</organism>
<dbReference type="EMBL" id="BAAAHG010000015">
    <property type="protein sequence ID" value="GAA0911891.1"/>
    <property type="molecule type" value="Genomic_DNA"/>
</dbReference>
<protein>
    <submittedName>
        <fullName evidence="2">Uncharacterized protein</fullName>
    </submittedName>
</protein>
<feature type="region of interest" description="Disordered" evidence="1">
    <location>
        <begin position="64"/>
        <end position="122"/>
    </location>
</feature>
<gene>
    <name evidence="2" type="ORF">GCM10009549_23510</name>
</gene>
<evidence type="ECO:0000256" key="1">
    <source>
        <dbReference type="SAM" id="MobiDB-lite"/>
    </source>
</evidence>
<name>A0ABN1NMM8_9ACTN</name>
<reference evidence="2 3" key="1">
    <citation type="journal article" date="2019" name="Int. J. Syst. Evol. Microbiol.">
        <title>The Global Catalogue of Microorganisms (GCM) 10K type strain sequencing project: providing services to taxonomists for standard genome sequencing and annotation.</title>
        <authorList>
            <consortium name="The Broad Institute Genomics Platform"/>
            <consortium name="The Broad Institute Genome Sequencing Center for Infectious Disease"/>
            <person name="Wu L."/>
            <person name="Ma J."/>
        </authorList>
    </citation>
    <scope>NUCLEOTIDE SEQUENCE [LARGE SCALE GENOMIC DNA]</scope>
    <source>
        <strain evidence="2 3">JCM 10673</strain>
    </source>
</reference>
<evidence type="ECO:0000313" key="2">
    <source>
        <dbReference type="EMBL" id="GAA0911891.1"/>
    </source>
</evidence>
<dbReference type="Proteomes" id="UP001501005">
    <property type="component" value="Unassembled WGS sequence"/>
</dbReference>
<evidence type="ECO:0000313" key="3">
    <source>
        <dbReference type="Proteomes" id="UP001501005"/>
    </source>
</evidence>
<sequence>MAGEAPIPAGAAPPQCPSVGLWWNGHRLDFLRVVTSFGGRPGSPSPRLDRGSLDRIALESFLPADVTTGPSPTPGARTGGPLPSLRIRSAHALDNGMRTTKGRHHDITPDRGHRTGEEQRPP</sequence>
<accession>A0ABN1NMM8</accession>
<proteinExistence type="predicted"/>